<dbReference type="CDD" id="cd06558">
    <property type="entry name" value="crotonase-like"/>
    <property type="match status" value="1"/>
</dbReference>
<keyword evidence="7" id="KW-0443">Lipid metabolism</keyword>
<evidence type="ECO:0000313" key="15">
    <source>
        <dbReference type="EMBL" id="MDQ2068208.1"/>
    </source>
</evidence>
<keyword evidence="16" id="KW-1185">Reference proteome</keyword>
<keyword evidence="5" id="KW-0560">Oxidoreductase</keyword>
<comment type="pathway">
    <text evidence="2">Lipid metabolism; fatty acid beta-oxidation.</text>
</comment>
<evidence type="ECO:0000256" key="4">
    <source>
        <dbReference type="ARBA" id="ARBA00022963"/>
    </source>
</evidence>
<gene>
    <name evidence="15" type="ORF">Q9295_17725</name>
</gene>
<comment type="caution">
    <text evidence="15">The sequence shown here is derived from an EMBL/GenBank/DDBJ whole genome shotgun (WGS) entry which is preliminary data.</text>
</comment>
<evidence type="ECO:0000256" key="2">
    <source>
        <dbReference type="ARBA" id="ARBA00005005"/>
    </source>
</evidence>
<evidence type="ECO:0000256" key="5">
    <source>
        <dbReference type="ARBA" id="ARBA00023002"/>
    </source>
</evidence>
<dbReference type="InterPro" id="IPR036291">
    <property type="entry name" value="NAD(P)-bd_dom_sf"/>
</dbReference>
<evidence type="ECO:0000313" key="16">
    <source>
        <dbReference type="Proteomes" id="UP001239680"/>
    </source>
</evidence>
<evidence type="ECO:0000259" key="13">
    <source>
        <dbReference type="Pfam" id="PF00725"/>
    </source>
</evidence>
<feature type="domain" description="3-hydroxyacyl-CoA dehydrogenase NAD binding" evidence="14">
    <location>
        <begin position="292"/>
        <end position="464"/>
    </location>
</feature>
<sequence>MSVTYQNRNGIAVVTIDNPPVNAMSQAIRQQIWDIAGQIEADDAVQAVVLTGAGRLFVGGADITEFNRPPLEPHLTDLFTRIEDATKPWVVALHGVAMGGGVEIALACRARVAAPGSRFALPEVNIGIVPGAGGTQRLPRLIGVEAALPVVAENKTLGHEAALKLGLIDRVIEGDLVEGALAFAAEMLAGPLPVLARDRAIADPGAEFWQAASARIAKSSKGLTAPGRALEALRLGVEQGFAQGMAHERETFLTLKASAEAAALRYLFFAERAAPKPAALKGITPRAVSLAGVVGGGTMGTGIVAALRNAGINVVLSERDEAALTRAKDTLSGIFGAAAKRGLISQADVEARMAGIRFVIGYADMADCDLVIEAVFEELSVKREVFAALSQICRPDTILATNTSYIDPRQIADGFAGPERFIGLHFFSPAHVMKLLEIIPLPQTAPEVLASAFDLARRLGKVPAQSGICEGFIGNRILKRYRQEAEALVLAGVAWADIDAALRGFGYAMGPFEMQDLAGLDISYLNREAARARGEDIPTTPGDLLVRAGRKGQKTGGGWYDYTPGDRKPQLSAEAAQILAPLVAANPVQMDASAILDRLLAAMADEGQRILDEGIASDASVIDLVEVHGYGFPRGKGGPMLIAAGKKDEAK</sequence>
<dbReference type="Proteomes" id="UP001239680">
    <property type="component" value="Unassembled WGS sequence"/>
</dbReference>
<accession>A0ABU0W2G4</accession>
<dbReference type="RefSeq" id="WP_306681920.1">
    <property type="nucleotide sequence ID" value="NZ_JAVDBT010000030.1"/>
</dbReference>
<protein>
    <submittedName>
        <fullName evidence="15">3-hydroxyacyl-CoA dehydrogenase NAD-binding domain-containing protein</fullName>
    </submittedName>
</protein>
<evidence type="ECO:0000256" key="8">
    <source>
        <dbReference type="ARBA" id="ARBA00023140"/>
    </source>
</evidence>
<evidence type="ECO:0000256" key="7">
    <source>
        <dbReference type="ARBA" id="ARBA00023098"/>
    </source>
</evidence>
<dbReference type="Pfam" id="PF02737">
    <property type="entry name" value="3HCDH_N"/>
    <property type="match status" value="1"/>
</dbReference>
<dbReference type="Pfam" id="PF00725">
    <property type="entry name" value="3HCDH"/>
    <property type="match status" value="1"/>
</dbReference>
<keyword evidence="6" id="KW-0520">NAD</keyword>
<dbReference type="SUPFAM" id="SSF51735">
    <property type="entry name" value="NAD(P)-binding Rossmann-fold domains"/>
    <property type="match status" value="1"/>
</dbReference>
<dbReference type="InterPro" id="IPR006108">
    <property type="entry name" value="3HC_DH_C"/>
</dbReference>
<dbReference type="InterPro" id="IPR001753">
    <property type="entry name" value="Enoyl-CoA_hydra/iso"/>
</dbReference>
<keyword evidence="4" id="KW-0442">Lipid degradation</keyword>
<dbReference type="PANTHER" id="PTHR23309:SF51">
    <property type="entry name" value="3-HYDROXYACYL-COA DEHYDROGENASE-RELATED"/>
    <property type="match status" value="1"/>
</dbReference>
<dbReference type="InterPro" id="IPR029045">
    <property type="entry name" value="ClpP/crotonase-like_dom_sf"/>
</dbReference>
<keyword evidence="11" id="KW-0511">Multifunctional enzyme</keyword>
<dbReference type="Gene3D" id="3.90.226.10">
    <property type="entry name" value="2-enoyl-CoA Hydratase, Chain A, domain 1"/>
    <property type="match status" value="1"/>
</dbReference>
<evidence type="ECO:0000256" key="11">
    <source>
        <dbReference type="ARBA" id="ARBA00023268"/>
    </source>
</evidence>
<keyword evidence="10" id="KW-0456">Lyase</keyword>
<keyword evidence="9" id="KW-0413">Isomerase</keyword>
<dbReference type="SUPFAM" id="SSF48179">
    <property type="entry name" value="6-phosphogluconate dehydrogenase C-terminal domain-like"/>
    <property type="match status" value="2"/>
</dbReference>
<dbReference type="InterPro" id="IPR008927">
    <property type="entry name" value="6-PGluconate_DH-like_C_sf"/>
</dbReference>
<organism evidence="15 16">
    <name type="scientific">Pseudogemmobacter lacusdianii</name>
    <dbReference type="NCBI Taxonomy" id="3069608"/>
    <lineage>
        <taxon>Bacteria</taxon>
        <taxon>Pseudomonadati</taxon>
        <taxon>Pseudomonadota</taxon>
        <taxon>Alphaproteobacteria</taxon>
        <taxon>Rhodobacterales</taxon>
        <taxon>Paracoccaceae</taxon>
        <taxon>Pseudogemmobacter</taxon>
    </lineage>
</organism>
<dbReference type="Pfam" id="PF00378">
    <property type="entry name" value="ECH_1"/>
    <property type="match status" value="1"/>
</dbReference>
<proteinExistence type="predicted"/>
<name>A0ABU0W2G4_9RHOB</name>
<evidence type="ECO:0000256" key="9">
    <source>
        <dbReference type="ARBA" id="ARBA00023235"/>
    </source>
</evidence>
<dbReference type="InterPro" id="IPR006176">
    <property type="entry name" value="3-OHacyl-CoA_DH_NAD-bd"/>
</dbReference>
<evidence type="ECO:0000256" key="3">
    <source>
        <dbReference type="ARBA" id="ARBA00022832"/>
    </source>
</evidence>
<dbReference type="EMBL" id="JAVDBT010000030">
    <property type="protein sequence ID" value="MDQ2068208.1"/>
    <property type="molecule type" value="Genomic_DNA"/>
</dbReference>
<evidence type="ECO:0000256" key="12">
    <source>
        <dbReference type="ARBA" id="ARBA00049556"/>
    </source>
</evidence>
<evidence type="ECO:0000259" key="14">
    <source>
        <dbReference type="Pfam" id="PF02737"/>
    </source>
</evidence>
<comment type="subcellular location">
    <subcellularLocation>
        <location evidence="1">Peroxisome</location>
    </subcellularLocation>
</comment>
<evidence type="ECO:0000256" key="6">
    <source>
        <dbReference type="ARBA" id="ARBA00023027"/>
    </source>
</evidence>
<dbReference type="PANTHER" id="PTHR23309">
    <property type="entry name" value="3-HYDROXYACYL-COA DEHYROGENASE"/>
    <property type="match status" value="1"/>
</dbReference>
<dbReference type="Gene3D" id="3.40.50.720">
    <property type="entry name" value="NAD(P)-binding Rossmann-like Domain"/>
    <property type="match status" value="1"/>
</dbReference>
<comment type="catalytic activity">
    <reaction evidence="12">
        <text>a (3S)-3-hydroxyacyl-CoA + NAD(+) = a 3-oxoacyl-CoA + NADH + H(+)</text>
        <dbReference type="Rhea" id="RHEA:22432"/>
        <dbReference type="ChEBI" id="CHEBI:15378"/>
        <dbReference type="ChEBI" id="CHEBI:57318"/>
        <dbReference type="ChEBI" id="CHEBI:57540"/>
        <dbReference type="ChEBI" id="CHEBI:57945"/>
        <dbReference type="ChEBI" id="CHEBI:90726"/>
        <dbReference type="EC" id="1.1.1.35"/>
    </reaction>
</comment>
<dbReference type="Gene3D" id="1.10.1040.50">
    <property type="match status" value="1"/>
</dbReference>
<reference evidence="15 16" key="1">
    <citation type="submission" date="2023-08" db="EMBL/GenBank/DDBJ databases">
        <title>Characterization of two Paracoccaceae strains isolated from Phycosphere and proposal of Xinfangfangia lacusdiani sp. nov.</title>
        <authorList>
            <person name="Deng Y."/>
            <person name="Zhang Y.Q."/>
        </authorList>
    </citation>
    <scope>NUCLEOTIDE SEQUENCE [LARGE SCALE GENOMIC DNA]</scope>
    <source>
        <strain evidence="15 16">CPCC 101601</strain>
    </source>
</reference>
<keyword evidence="3" id="KW-0276">Fatty acid metabolism</keyword>
<dbReference type="SUPFAM" id="SSF52096">
    <property type="entry name" value="ClpP/crotonase"/>
    <property type="match status" value="1"/>
</dbReference>
<evidence type="ECO:0000256" key="10">
    <source>
        <dbReference type="ARBA" id="ARBA00023239"/>
    </source>
</evidence>
<evidence type="ECO:0000256" key="1">
    <source>
        <dbReference type="ARBA" id="ARBA00004275"/>
    </source>
</evidence>
<keyword evidence="8" id="KW-0576">Peroxisome</keyword>
<feature type="domain" description="3-hydroxyacyl-CoA dehydrogenase C-terminal" evidence="13">
    <location>
        <begin position="471"/>
        <end position="562"/>
    </location>
</feature>